<comment type="caution">
    <text evidence="1">The sequence shown here is derived from an EMBL/GenBank/DDBJ whole genome shotgun (WGS) entry which is preliminary data.</text>
</comment>
<accession>A0A8J4SIR1</accession>
<organism evidence="1 2">
    <name type="scientific">Paragonimus heterotremus</name>
    <dbReference type="NCBI Taxonomy" id="100268"/>
    <lineage>
        <taxon>Eukaryota</taxon>
        <taxon>Metazoa</taxon>
        <taxon>Spiralia</taxon>
        <taxon>Lophotrochozoa</taxon>
        <taxon>Platyhelminthes</taxon>
        <taxon>Trematoda</taxon>
        <taxon>Digenea</taxon>
        <taxon>Plagiorchiida</taxon>
        <taxon>Troglotremata</taxon>
        <taxon>Troglotrematidae</taxon>
        <taxon>Paragonimus</taxon>
    </lineage>
</organism>
<gene>
    <name evidence="1" type="ORF">PHET_11056</name>
</gene>
<evidence type="ECO:0000313" key="2">
    <source>
        <dbReference type="Proteomes" id="UP000748531"/>
    </source>
</evidence>
<name>A0A8J4SIR1_9TREM</name>
<sequence>MLSLTRFCVPRETTHTRRSAPVWYSNSNPYHSIVGKRSSRRTLIVVDSAFTIASCGIPNLICLTRLWICNNQ</sequence>
<dbReference type="Proteomes" id="UP000748531">
    <property type="component" value="Unassembled WGS sequence"/>
</dbReference>
<protein>
    <submittedName>
        <fullName evidence="1">Uncharacterized protein</fullName>
    </submittedName>
</protein>
<keyword evidence="2" id="KW-1185">Reference proteome</keyword>
<dbReference type="EMBL" id="LUCH01018139">
    <property type="protein sequence ID" value="KAF5394575.1"/>
    <property type="molecule type" value="Genomic_DNA"/>
</dbReference>
<dbReference type="OrthoDB" id="10530729at2759"/>
<proteinExistence type="predicted"/>
<evidence type="ECO:0000313" key="1">
    <source>
        <dbReference type="EMBL" id="KAF5394575.1"/>
    </source>
</evidence>
<dbReference type="AlphaFoldDB" id="A0A8J4SIR1"/>
<reference evidence="1" key="1">
    <citation type="submission" date="2019-05" db="EMBL/GenBank/DDBJ databases">
        <title>Annotation for the trematode Paragonimus heterotremus.</title>
        <authorList>
            <person name="Choi Y.-J."/>
        </authorList>
    </citation>
    <scope>NUCLEOTIDE SEQUENCE</scope>
    <source>
        <strain evidence="1">LC</strain>
    </source>
</reference>